<feature type="compositionally biased region" description="Polar residues" evidence="1">
    <location>
        <begin position="143"/>
        <end position="152"/>
    </location>
</feature>
<feature type="region of interest" description="Disordered" evidence="1">
    <location>
        <begin position="115"/>
        <end position="152"/>
    </location>
</feature>
<evidence type="ECO:0000313" key="2">
    <source>
        <dbReference type="EMBL" id="CAD2168960.1"/>
    </source>
</evidence>
<name>A0A6V7V1S6_MELEN</name>
<evidence type="ECO:0000313" key="3">
    <source>
        <dbReference type="Proteomes" id="UP000580250"/>
    </source>
</evidence>
<proteinExistence type="predicted"/>
<sequence>MKKQIKMKIFLKNLLFVDGQNDPILRKIINFKKPPVILSLERPKENKHFHKHKNLNKNEESKVVVEGIKLLHEGGGGLKEVGNSNELLLTKNSLNKKSKKKHHKKIKTKIEGIPTITNNNYNNHHHHNHKSSKKQKQQIYSSTRLPTTSLYF</sequence>
<evidence type="ECO:0000256" key="1">
    <source>
        <dbReference type="SAM" id="MobiDB-lite"/>
    </source>
</evidence>
<dbReference type="AlphaFoldDB" id="A0A6V7V1S6"/>
<organism evidence="2 3">
    <name type="scientific">Meloidogyne enterolobii</name>
    <name type="common">Root-knot nematode worm</name>
    <name type="synonym">Meloidogyne mayaguensis</name>
    <dbReference type="NCBI Taxonomy" id="390850"/>
    <lineage>
        <taxon>Eukaryota</taxon>
        <taxon>Metazoa</taxon>
        <taxon>Ecdysozoa</taxon>
        <taxon>Nematoda</taxon>
        <taxon>Chromadorea</taxon>
        <taxon>Rhabditida</taxon>
        <taxon>Tylenchina</taxon>
        <taxon>Tylenchomorpha</taxon>
        <taxon>Tylenchoidea</taxon>
        <taxon>Meloidogynidae</taxon>
        <taxon>Meloidogyninae</taxon>
        <taxon>Meloidogyne</taxon>
    </lineage>
</organism>
<accession>A0A6V7V1S6</accession>
<gene>
    <name evidence="2" type="ORF">MENT_LOCUS20275</name>
</gene>
<dbReference type="EMBL" id="CAJEWN010000147">
    <property type="protein sequence ID" value="CAD2168960.1"/>
    <property type="molecule type" value="Genomic_DNA"/>
</dbReference>
<protein>
    <submittedName>
        <fullName evidence="2">Uncharacterized protein</fullName>
    </submittedName>
</protein>
<feature type="compositionally biased region" description="Basic residues" evidence="1">
    <location>
        <begin position="123"/>
        <end position="136"/>
    </location>
</feature>
<dbReference type="Proteomes" id="UP000580250">
    <property type="component" value="Unassembled WGS sequence"/>
</dbReference>
<comment type="caution">
    <text evidence="2">The sequence shown here is derived from an EMBL/GenBank/DDBJ whole genome shotgun (WGS) entry which is preliminary data.</text>
</comment>
<reference evidence="2 3" key="1">
    <citation type="submission" date="2020-08" db="EMBL/GenBank/DDBJ databases">
        <authorList>
            <person name="Koutsovoulos G."/>
            <person name="Danchin GJ E."/>
        </authorList>
    </citation>
    <scope>NUCLEOTIDE SEQUENCE [LARGE SCALE GENOMIC DNA]</scope>
</reference>